<dbReference type="PROSITE" id="PS00518">
    <property type="entry name" value="ZF_RING_1"/>
    <property type="match status" value="1"/>
</dbReference>
<dbReference type="GO" id="GO:0008270">
    <property type="term" value="F:zinc ion binding"/>
    <property type="evidence" value="ECO:0007669"/>
    <property type="project" value="UniProtKB-KW"/>
</dbReference>
<evidence type="ECO:0000256" key="4">
    <source>
        <dbReference type="SAM" id="MobiDB-lite"/>
    </source>
</evidence>
<gene>
    <name evidence="5" type="ORF">HPB48_008845</name>
</gene>
<dbReference type="InterPro" id="IPR013083">
    <property type="entry name" value="Znf_RING/FYVE/PHD"/>
</dbReference>
<dbReference type="SUPFAM" id="SSF57850">
    <property type="entry name" value="RING/U-box"/>
    <property type="match status" value="1"/>
</dbReference>
<evidence type="ECO:0008006" key="7">
    <source>
        <dbReference type="Google" id="ProtNLM"/>
    </source>
</evidence>
<reference evidence="5 6" key="1">
    <citation type="journal article" date="2020" name="Cell">
        <title>Large-Scale Comparative Analyses of Tick Genomes Elucidate Their Genetic Diversity and Vector Capacities.</title>
        <authorList>
            <consortium name="Tick Genome and Microbiome Consortium (TIGMIC)"/>
            <person name="Jia N."/>
            <person name="Wang J."/>
            <person name="Shi W."/>
            <person name="Du L."/>
            <person name="Sun Y."/>
            <person name="Zhan W."/>
            <person name="Jiang J.F."/>
            <person name="Wang Q."/>
            <person name="Zhang B."/>
            <person name="Ji P."/>
            <person name="Bell-Sakyi L."/>
            <person name="Cui X.M."/>
            <person name="Yuan T.T."/>
            <person name="Jiang B.G."/>
            <person name="Yang W.F."/>
            <person name="Lam T.T."/>
            <person name="Chang Q.C."/>
            <person name="Ding S.J."/>
            <person name="Wang X.J."/>
            <person name="Zhu J.G."/>
            <person name="Ruan X.D."/>
            <person name="Zhao L."/>
            <person name="Wei J.T."/>
            <person name="Ye R.Z."/>
            <person name="Que T.C."/>
            <person name="Du C.H."/>
            <person name="Zhou Y.H."/>
            <person name="Cheng J.X."/>
            <person name="Dai P.F."/>
            <person name="Guo W.B."/>
            <person name="Han X.H."/>
            <person name="Huang E.J."/>
            <person name="Li L.F."/>
            <person name="Wei W."/>
            <person name="Gao Y.C."/>
            <person name="Liu J.Z."/>
            <person name="Shao H.Z."/>
            <person name="Wang X."/>
            <person name="Wang C.C."/>
            <person name="Yang T.C."/>
            <person name="Huo Q.B."/>
            <person name="Li W."/>
            <person name="Chen H.Y."/>
            <person name="Chen S.E."/>
            <person name="Zhou L.G."/>
            <person name="Ni X.B."/>
            <person name="Tian J.H."/>
            <person name="Sheng Y."/>
            <person name="Liu T."/>
            <person name="Pan Y.S."/>
            <person name="Xia L.Y."/>
            <person name="Li J."/>
            <person name="Zhao F."/>
            <person name="Cao W.C."/>
        </authorList>
    </citation>
    <scope>NUCLEOTIDE SEQUENCE [LARGE SCALE GENOMIC DNA]</scope>
    <source>
        <strain evidence="5">HaeL-2018</strain>
    </source>
</reference>
<sequence>MAPRSPYYTLFGYSRDLDWRPTCFVDPVPTVRVCSLCGLVPDATAQLPCAHFMCRPCYEGCLRLGGVCALDGQAFGRDDAEWISLSLENFMRKKVCCWNEVNGCDAVAEVSKMADHFSNECAFHAASCSQCGAVVLHRDVVDHLRSGCRLAVVPRRAPLDLPADTLSQTESATIDSETEKALQEATAALEEVSAKNESLEADLKELKELLAQSFAALAAMEKNPGPDSVEASNGSQKRNSAKQREMNSASSGAKQLREGIGEVLKAWRTYQLRYRTAHADETIDSYARTRLDVHAGPLRPTTACSSSSSHEWCVMSYASLKEVALRDGKVDAPSSPGYFFGYRIEPMIRFKKHDKGVRMHMGLQLYQSVKSEKRTVVNFHSENARQVLRGDNDQHLLWPFHHHVRLWAVVPSGDARITWPLEMEPGAVDDRAYARPCEGSRGNGPCISTTSIDLAALEAGQYVANDRLRLRFEVLP</sequence>
<keyword evidence="1" id="KW-0479">Metal-binding</keyword>
<accession>A0A9J6GZB6</accession>
<evidence type="ECO:0000256" key="2">
    <source>
        <dbReference type="ARBA" id="ARBA00022771"/>
    </source>
</evidence>
<feature type="region of interest" description="Disordered" evidence="4">
    <location>
        <begin position="222"/>
        <end position="254"/>
    </location>
</feature>
<dbReference type="InterPro" id="IPR008974">
    <property type="entry name" value="TRAF-like"/>
</dbReference>
<dbReference type="AlphaFoldDB" id="A0A9J6GZB6"/>
<comment type="caution">
    <text evidence="5">The sequence shown here is derived from an EMBL/GenBank/DDBJ whole genome shotgun (WGS) entry which is preliminary data.</text>
</comment>
<dbReference type="PANTHER" id="PTHR10131:SF138">
    <property type="entry name" value="RE66324P"/>
    <property type="match status" value="1"/>
</dbReference>
<dbReference type="GO" id="GO:0005164">
    <property type="term" value="F:tumor necrosis factor receptor binding"/>
    <property type="evidence" value="ECO:0007669"/>
    <property type="project" value="TreeGrafter"/>
</dbReference>
<dbReference type="EMBL" id="JABSTR010000010">
    <property type="protein sequence ID" value="KAH9380773.1"/>
    <property type="molecule type" value="Genomic_DNA"/>
</dbReference>
<proteinExistence type="predicted"/>
<dbReference type="Proteomes" id="UP000821853">
    <property type="component" value="Chromosome 8"/>
</dbReference>
<dbReference type="OMA" id="WPLEMEP"/>
<keyword evidence="3" id="KW-0862">Zinc</keyword>
<evidence type="ECO:0000256" key="3">
    <source>
        <dbReference type="ARBA" id="ARBA00022833"/>
    </source>
</evidence>
<dbReference type="SUPFAM" id="SSF49599">
    <property type="entry name" value="TRAF domain-like"/>
    <property type="match status" value="1"/>
</dbReference>
<dbReference type="InterPro" id="IPR017907">
    <property type="entry name" value="Znf_RING_CS"/>
</dbReference>
<dbReference type="Gene3D" id="2.60.210.10">
    <property type="entry name" value="Apoptosis, Tumor Necrosis Factor Receptor Associated Protein 2, Chain A"/>
    <property type="match status" value="1"/>
</dbReference>
<name>A0A9J6GZB6_HAELO</name>
<protein>
    <recommendedName>
        <fullName evidence="7">Tnf receptor-associated factor</fullName>
    </recommendedName>
</protein>
<dbReference type="Gene3D" id="3.30.40.10">
    <property type="entry name" value="Zinc/RING finger domain, C3HC4 (zinc finger)"/>
    <property type="match status" value="1"/>
</dbReference>
<keyword evidence="6" id="KW-1185">Reference proteome</keyword>
<dbReference type="PANTHER" id="PTHR10131">
    <property type="entry name" value="TNF RECEPTOR ASSOCIATED FACTOR"/>
    <property type="match status" value="1"/>
</dbReference>
<evidence type="ECO:0000256" key="1">
    <source>
        <dbReference type="ARBA" id="ARBA00022723"/>
    </source>
</evidence>
<keyword evidence="2" id="KW-0863">Zinc-finger</keyword>
<dbReference type="OrthoDB" id="9049620at2759"/>
<dbReference type="GO" id="GO:0009898">
    <property type="term" value="C:cytoplasmic side of plasma membrane"/>
    <property type="evidence" value="ECO:0007669"/>
    <property type="project" value="TreeGrafter"/>
</dbReference>
<evidence type="ECO:0000313" key="5">
    <source>
        <dbReference type="EMBL" id="KAH9380773.1"/>
    </source>
</evidence>
<evidence type="ECO:0000313" key="6">
    <source>
        <dbReference type="Proteomes" id="UP000821853"/>
    </source>
</evidence>
<dbReference type="VEuPathDB" id="VectorBase:HLOH_061546"/>
<dbReference type="GO" id="GO:0043122">
    <property type="term" value="P:regulation of canonical NF-kappaB signal transduction"/>
    <property type="evidence" value="ECO:0007669"/>
    <property type="project" value="TreeGrafter"/>
</dbReference>
<organism evidence="5 6">
    <name type="scientific">Haemaphysalis longicornis</name>
    <name type="common">Bush tick</name>
    <dbReference type="NCBI Taxonomy" id="44386"/>
    <lineage>
        <taxon>Eukaryota</taxon>
        <taxon>Metazoa</taxon>
        <taxon>Ecdysozoa</taxon>
        <taxon>Arthropoda</taxon>
        <taxon>Chelicerata</taxon>
        <taxon>Arachnida</taxon>
        <taxon>Acari</taxon>
        <taxon>Parasitiformes</taxon>
        <taxon>Ixodida</taxon>
        <taxon>Ixodoidea</taxon>
        <taxon>Ixodidae</taxon>
        <taxon>Haemaphysalinae</taxon>
        <taxon>Haemaphysalis</taxon>
    </lineage>
</organism>
<dbReference type="CDD" id="cd16449">
    <property type="entry name" value="RING-HC"/>
    <property type="match status" value="1"/>
</dbReference>